<reference evidence="3" key="1">
    <citation type="submission" date="2019-08" db="EMBL/GenBank/DDBJ databases">
        <authorList>
            <person name="Kucharzyk K."/>
            <person name="Murdoch R.W."/>
            <person name="Higgins S."/>
            <person name="Loffler F."/>
        </authorList>
    </citation>
    <scope>NUCLEOTIDE SEQUENCE</scope>
</reference>
<feature type="compositionally biased region" description="Low complexity" evidence="1">
    <location>
        <begin position="32"/>
        <end position="47"/>
    </location>
</feature>
<dbReference type="PROSITE" id="PS51724">
    <property type="entry name" value="SPOR"/>
    <property type="match status" value="1"/>
</dbReference>
<dbReference type="Gene3D" id="3.30.70.1070">
    <property type="entry name" value="Sporulation related repeat"/>
    <property type="match status" value="1"/>
</dbReference>
<dbReference type="InterPro" id="IPR036680">
    <property type="entry name" value="SPOR-like_sf"/>
</dbReference>
<feature type="compositionally biased region" description="Polar residues" evidence="1">
    <location>
        <begin position="1"/>
        <end position="10"/>
    </location>
</feature>
<proteinExistence type="predicted"/>
<evidence type="ECO:0000256" key="1">
    <source>
        <dbReference type="SAM" id="MobiDB-lite"/>
    </source>
</evidence>
<dbReference type="InterPro" id="IPR007730">
    <property type="entry name" value="SPOR-like_dom"/>
</dbReference>
<dbReference type="GO" id="GO:0042834">
    <property type="term" value="F:peptidoglycan binding"/>
    <property type="evidence" value="ECO:0007669"/>
    <property type="project" value="InterPro"/>
</dbReference>
<dbReference type="EMBL" id="VSSQ01057254">
    <property type="protein sequence ID" value="MPN11057.1"/>
    <property type="molecule type" value="Genomic_DNA"/>
</dbReference>
<feature type="domain" description="SPOR" evidence="2">
    <location>
        <begin position="78"/>
        <end position="155"/>
    </location>
</feature>
<protein>
    <recommendedName>
        <fullName evidence="2">SPOR domain-containing protein</fullName>
    </recommendedName>
</protein>
<feature type="compositionally biased region" description="Polar residues" evidence="1">
    <location>
        <begin position="48"/>
        <end position="74"/>
    </location>
</feature>
<comment type="caution">
    <text evidence="3">The sequence shown here is derived from an EMBL/GenBank/DDBJ whole genome shotgun (WGS) entry which is preliminary data.</text>
</comment>
<evidence type="ECO:0000259" key="2">
    <source>
        <dbReference type="PROSITE" id="PS51724"/>
    </source>
</evidence>
<dbReference type="SUPFAM" id="SSF110997">
    <property type="entry name" value="Sporulation related repeat"/>
    <property type="match status" value="1"/>
</dbReference>
<accession>A0A645F9Y5</accession>
<dbReference type="AlphaFoldDB" id="A0A645F9Y5"/>
<name>A0A645F9Y5_9ZZZZ</name>
<feature type="region of interest" description="Disordered" evidence="1">
    <location>
        <begin position="1"/>
        <end position="74"/>
    </location>
</feature>
<gene>
    <name evidence="3" type="ORF">SDC9_158358</name>
</gene>
<organism evidence="3">
    <name type="scientific">bioreactor metagenome</name>
    <dbReference type="NCBI Taxonomy" id="1076179"/>
    <lineage>
        <taxon>unclassified sequences</taxon>
        <taxon>metagenomes</taxon>
        <taxon>ecological metagenomes</taxon>
    </lineage>
</organism>
<dbReference type="Pfam" id="PF05036">
    <property type="entry name" value="SPOR"/>
    <property type="match status" value="1"/>
</dbReference>
<sequence length="163" mass="18290">MIVGDTSSAILNPYTGADSSANQQQKADKKQTATQQKPQSTQQKPQAVQQQSTQQKPQAVTQSKQQVQPQKSAPIVNNSADYKFYVIAGSFKEDANAQKMVNYLKKGNFKPIVLNFKNGFKVVASGGFNNANDAYNERRKLLEYDFSPEDVWIYDINQKLHIK</sequence>
<evidence type="ECO:0000313" key="3">
    <source>
        <dbReference type="EMBL" id="MPN11057.1"/>
    </source>
</evidence>